<dbReference type="CDD" id="cd08063">
    <property type="entry name" value="MPN_CSN6"/>
    <property type="match status" value="1"/>
</dbReference>
<dbReference type="Pfam" id="PF01398">
    <property type="entry name" value="JAB"/>
    <property type="match status" value="1"/>
</dbReference>
<dbReference type="GO" id="GO:0005737">
    <property type="term" value="C:cytoplasm"/>
    <property type="evidence" value="ECO:0007669"/>
    <property type="project" value="UniProtKB-SubCell"/>
</dbReference>
<keyword evidence="2" id="KW-0539">Nucleus</keyword>
<dbReference type="Gene3D" id="3.40.140.10">
    <property type="entry name" value="Cytidine Deaminase, domain 2"/>
    <property type="match status" value="1"/>
</dbReference>
<keyword evidence="2" id="KW-0963">Cytoplasm</keyword>
<dbReference type="AlphaFoldDB" id="W2RW90"/>
<evidence type="ECO:0000313" key="5">
    <source>
        <dbReference type="EMBL" id="ETN40717.1"/>
    </source>
</evidence>
<dbReference type="GO" id="GO:0008237">
    <property type="term" value="F:metallopeptidase activity"/>
    <property type="evidence" value="ECO:0007669"/>
    <property type="project" value="InterPro"/>
</dbReference>
<dbReference type="InterPro" id="IPR033859">
    <property type="entry name" value="MPN_CSN6"/>
</dbReference>
<dbReference type="Proteomes" id="UP000030752">
    <property type="component" value="Unassembled WGS sequence"/>
</dbReference>
<feature type="compositionally biased region" description="Gly residues" evidence="3">
    <location>
        <begin position="405"/>
        <end position="416"/>
    </location>
</feature>
<dbReference type="RefSeq" id="XP_008717560.1">
    <property type="nucleotide sequence ID" value="XM_008719338.1"/>
</dbReference>
<feature type="region of interest" description="Disordered" evidence="3">
    <location>
        <begin position="382"/>
        <end position="416"/>
    </location>
</feature>
<proteinExistence type="inferred from homology"/>
<dbReference type="eggNOG" id="KOG3050">
    <property type="taxonomic scope" value="Eukaryota"/>
</dbReference>
<dbReference type="InterPro" id="IPR000555">
    <property type="entry name" value="JAMM/MPN+_dom"/>
</dbReference>
<comment type="function">
    <text evidence="2">Component of the COP9 signalosome complex (CSN), a complex involved in various cellular and developmental processes.</text>
</comment>
<evidence type="ECO:0000256" key="2">
    <source>
        <dbReference type="RuleBase" id="RU367006"/>
    </source>
</evidence>
<dbReference type="PANTHER" id="PTHR10540">
    <property type="entry name" value="EUKARYOTIC TRANSLATION INITIATION FACTOR 3 SUBUNIT F-RELATED"/>
    <property type="match status" value="1"/>
</dbReference>
<dbReference type="STRING" id="1220924.W2RW90"/>
<evidence type="ECO:0000256" key="3">
    <source>
        <dbReference type="SAM" id="MobiDB-lite"/>
    </source>
</evidence>
<reference evidence="5 6" key="1">
    <citation type="submission" date="2013-03" db="EMBL/GenBank/DDBJ databases">
        <title>The Genome Sequence of Phialophora europaea CBS 101466.</title>
        <authorList>
            <consortium name="The Broad Institute Genomics Platform"/>
            <person name="Cuomo C."/>
            <person name="de Hoog S."/>
            <person name="Gorbushina A."/>
            <person name="Walker B."/>
            <person name="Young S.K."/>
            <person name="Zeng Q."/>
            <person name="Gargeya S."/>
            <person name="Fitzgerald M."/>
            <person name="Haas B."/>
            <person name="Abouelleil A."/>
            <person name="Allen A.W."/>
            <person name="Alvarado L."/>
            <person name="Arachchi H.M."/>
            <person name="Berlin A.M."/>
            <person name="Chapman S.B."/>
            <person name="Gainer-Dewar J."/>
            <person name="Goldberg J."/>
            <person name="Griggs A."/>
            <person name="Gujja S."/>
            <person name="Hansen M."/>
            <person name="Howarth C."/>
            <person name="Imamovic A."/>
            <person name="Ireland A."/>
            <person name="Larimer J."/>
            <person name="McCowan C."/>
            <person name="Murphy C."/>
            <person name="Pearson M."/>
            <person name="Poon T.W."/>
            <person name="Priest M."/>
            <person name="Roberts A."/>
            <person name="Saif S."/>
            <person name="Shea T."/>
            <person name="Sisk P."/>
            <person name="Sykes S."/>
            <person name="Wortman J."/>
            <person name="Nusbaum C."/>
            <person name="Birren B."/>
        </authorList>
    </citation>
    <scope>NUCLEOTIDE SEQUENCE [LARGE SCALE GENOMIC DNA]</scope>
    <source>
        <strain evidence="5 6">CBS 101466</strain>
    </source>
</reference>
<dbReference type="HOGENOM" id="CLU_027018_2_0_1"/>
<protein>
    <recommendedName>
        <fullName evidence="2">COP9 signalosome complex subunit 6</fullName>
    </recommendedName>
</protein>
<feature type="region of interest" description="Disordered" evidence="3">
    <location>
        <begin position="222"/>
        <end position="251"/>
    </location>
</feature>
<dbReference type="VEuPathDB" id="FungiDB:HMPREF1541_04997"/>
<gene>
    <name evidence="5" type="ORF">HMPREF1541_04997</name>
</gene>
<keyword evidence="6" id="KW-1185">Reference proteome</keyword>
<name>W2RW90_CYPE1</name>
<dbReference type="GeneID" id="19972336"/>
<comment type="similarity">
    <text evidence="1 2">Belongs to the peptidase M67A family. CSN6 subfamily.</text>
</comment>
<feature type="domain" description="JAB1/MPN/MOV34 metalloenzyme" evidence="4">
    <location>
        <begin position="17"/>
        <end position="127"/>
    </location>
</feature>
<dbReference type="OrthoDB" id="1378at2759"/>
<comment type="subcellular location">
    <subcellularLocation>
        <location evidence="2">Cytoplasm</location>
    </subcellularLocation>
    <subcellularLocation>
        <location evidence="2">Nucleus</location>
    </subcellularLocation>
</comment>
<dbReference type="EMBL" id="KB822720">
    <property type="protein sequence ID" value="ETN40717.1"/>
    <property type="molecule type" value="Genomic_DNA"/>
</dbReference>
<organism evidence="5 6">
    <name type="scientific">Cyphellophora europaea (strain CBS 101466)</name>
    <name type="common">Phialophora europaea</name>
    <dbReference type="NCBI Taxonomy" id="1220924"/>
    <lineage>
        <taxon>Eukaryota</taxon>
        <taxon>Fungi</taxon>
        <taxon>Dikarya</taxon>
        <taxon>Ascomycota</taxon>
        <taxon>Pezizomycotina</taxon>
        <taxon>Eurotiomycetes</taxon>
        <taxon>Chaetothyriomycetidae</taxon>
        <taxon>Chaetothyriales</taxon>
        <taxon>Cyphellophoraceae</taxon>
        <taxon>Cyphellophora</taxon>
    </lineage>
</organism>
<evidence type="ECO:0000313" key="6">
    <source>
        <dbReference type="Proteomes" id="UP000030752"/>
    </source>
</evidence>
<dbReference type="GO" id="GO:0000338">
    <property type="term" value="P:protein deneddylation"/>
    <property type="evidence" value="ECO:0007669"/>
    <property type="project" value="InterPro"/>
</dbReference>
<dbReference type="PANTHER" id="PTHR10540:SF8">
    <property type="entry name" value="COP9 SIGNALOSOME COMPLEX SUBUNIT 6"/>
    <property type="match status" value="1"/>
</dbReference>
<evidence type="ECO:0000259" key="4">
    <source>
        <dbReference type="Pfam" id="PF01398"/>
    </source>
</evidence>
<accession>W2RW90</accession>
<dbReference type="GO" id="GO:0008180">
    <property type="term" value="C:COP9 signalosome"/>
    <property type="evidence" value="ECO:0007669"/>
    <property type="project" value="UniProtKB-UniRule"/>
</dbReference>
<keyword evidence="2" id="KW-0736">Signalosome</keyword>
<sequence length="416" mass="44894">MEQTSENPLLSVKPSDSGTSVSLHPLVLLTASDQITRHRVRGESQPIIGILLGQQKGREITAEHAFAAALDKDESGRYSFKQPWLDQRTQQYRDVHKAPALDVVGWFTLVPTSGPLPELVQFQRYITSLNETNVLLAIHPTAFERSESADQKLPVTIYESVLESDGAKDEGSMQIDGEESSDLKFRPVPYTIETDETEMIAINFVSKGAGSAAAVADSAASATAVAQPPPEDRKGKKRASPEASETKLHTPTDLEVLSSEEQDQIASLTTRLNSIRMLESRIAQIKTFVSALPPSYLSDSSLPITGESPDPELLPHLRSIQALLTRLSLLTPPESADGTENELEAAAKAQKNDVSLTQLLSTLSKDVQGLQELGKTFAGVEQTRSSKRKAGGGPFDVGNLPDFGGYQGPGGRSLLV</sequence>
<dbReference type="InParanoid" id="W2RW90"/>
<evidence type="ECO:0000256" key="1">
    <source>
        <dbReference type="ARBA" id="ARBA00010893"/>
    </source>
</evidence>